<proteinExistence type="predicted"/>
<feature type="compositionally biased region" description="Polar residues" evidence="2">
    <location>
        <begin position="15"/>
        <end position="32"/>
    </location>
</feature>
<keyword evidence="1" id="KW-0175">Coiled coil</keyword>
<reference evidence="3" key="1">
    <citation type="submission" date="2018-10" db="EMBL/GenBank/DDBJ databases">
        <title>Hidden diversity of soil giant viruses.</title>
        <authorList>
            <person name="Schulz F."/>
            <person name="Alteio L."/>
            <person name="Goudeau D."/>
            <person name="Ryan E.M."/>
            <person name="Malmstrom R.R."/>
            <person name="Blanchard J."/>
            <person name="Woyke T."/>
        </authorList>
    </citation>
    <scope>NUCLEOTIDE SEQUENCE</scope>
    <source>
        <strain evidence="3">FNV1</strain>
    </source>
</reference>
<gene>
    <name evidence="3" type="ORF">Faunusvirus46_9</name>
</gene>
<feature type="coiled-coil region" evidence="1">
    <location>
        <begin position="78"/>
        <end position="139"/>
    </location>
</feature>
<evidence type="ECO:0000256" key="1">
    <source>
        <dbReference type="SAM" id="Coils"/>
    </source>
</evidence>
<protein>
    <submittedName>
        <fullName evidence="3">Uncharacterized protein</fullName>
    </submittedName>
</protein>
<evidence type="ECO:0000256" key="2">
    <source>
        <dbReference type="SAM" id="MobiDB-lite"/>
    </source>
</evidence>
<accession>A0A3G4ZXW4</accession>
<organism evidence="3">
    <name type="scientific">Faunusvirus sp</name>
    <dbReference type="NCBI Taxonomy" id="2487766"/>
    <lineage>
        <taxon>Viruses</taxon>
        <taxon>Varidnaviria</taxon>
        <taxon>Bamfordvirae</taxon>
        <taxon>Nucleocytoviricota</taxon>
        <taxon>Megaviricetes</taxon>
        <taxon>Imitervirales</taxon>
        <taxon>Mimiviridae</taxon>
    </lineage>
</organism>
<evidence type="ECO:0000313" key="3">
    <source>
        <dbReference type="EMBL" id="AYV79758.1"/>
    </source>
</evidence>
<name>A0A3G4ZXW4_9VIRU</name>
<feature type="region of interest" description="Disordered" evidence="2">
    <location>
        <begin position="1"/>
        <end position="32"/>
    </location>
</feature>
<sequence length="153" mass="18223">MSYEGPYNTLAPWSRPQQSDATSNRKLADTQSQQRWVKTIQMPVTRCTPYERMHEQYVSALNTVLMQSTEDKKVREQRDQLIAECNAFEAEKTKFKQQQLEFYAEVFKFTSEHRYDLELIKERRELDAMRAEIELERQLLAQQLRSKPLTVEV</sequence>
<dbReference type="EMBL" id="MK072177">
    <property type="protein sequence ID" value="AYV79758.1"/>
    <property type="molecule type" value="Genomic_DNA"/>
</dbReference>